<organism evidence="3">
    <name type="scientific">Octopus bimaculoides</name>
    <name type="common">California two-spotted octopus</name>
    <dbReference type="NCBI Taxonomy" id="37653"/>
    <lineage>
        <taxon>Eukaryota</taxon>
        <taxon>Metazoa</taxon>
        <taxon>Spiralia</taxon>
        <taxon>Lophotrochozoa</taxon>
        <taxon>Mollusca</taxon>
        <taxon>Cephalopoda</taxon>
        <taxon>Coleoidea</taxon>
        <taxon>Octopodiformes</taxon>
        <taxon>Octopoda</taxon>
        <taxon>Incirrata</taxon>
        <taxon>Octopodidae</taxon>
        <taxon>Octopus</taxon>
    </lineage>
</organism>
<reference evidence="3" key="1">
    <citation type="submission" date="2015-07" db="EMBL/GenBank/DDBJ databases">
        <title>MeaNS - Measles Nucleotide Surveillance Program.</title>
        <authorList>
            <person name="Tran T."/>
            <person name="Druce J."/>
        </authorList>
    </citation>
    <scope>NUCLEOTIDE SEQUENCE</scope>
    <source>
        <strain evidence="3">UCB-OBI-ISO-001</strain>
        <tissue evidence="3">Gonad</tissue>
    </source>
</reference>
<name>A0A0L8FNN3_OCTBM</name>
<keyword evidence="2" id="KW-0732">Signal</keyword>
<protein>
    <recommendedName>
        <fullName evidence="4">Secreted peptide</fullName>
    </recommendedName>
</protein>
<keyword evidence="1" id="KW-0812">Transmembrane</keyword>
<dbReference type="EMBL" id="KQ428311">
    <property type="protein sequence ID" value="KOF66277.1"/>
    <property type="molecule type" value="Genomic_DNA"/>
</dbReference>
<evidence type="ECO:0000313" key="3">
    <source>
        <dbReference type="EMBL" id="KOF66277.1"/>
    </source>
</evidence>
<evidence type="ECO:0000256" key="1">
    <source>
        <dbReference type="SAM" id="Phobius"/>
    </source>
</evidence>
<evidence type="ECO:0008006" key="4">
    <source>
        <dbReference type="Google" id="ProtNLM"/>
    </source>
</evidence>
<feature type="signal peptide" evidence="2">
    <location>
        <begin position="1"/>
        <end position="21"/>
    </location>
</feature>
<keyword evidence="1" id="KW-1133">Transmembrane helix</keyword>
<sequence>MLLLLLLLLLVSLLLTMKVLALTYRHAINVAIWNSTAASFIVSFTDMMLCCCEVAWSSVQQRMR</sequence>
<feature type="chain" id="PRO_5005582523" description="Secreted peptide" evidence="2">
    <location>
        <begin position="22"/>
        <end position="64"/>
    </location>
</feature>
<keyword evidence="1" id="KW-0472">Membrane</keyword>
<feature type="transmembrane region" description="Helical" evidence="1">
    <location>
        <begin position="31"/>
        <end position="56"/>
    </location>
</feature>
<evidence type="ECO:0000256" key="2">
    <source>
        <dbReference type="SAM" id="SignalP"/>
    </source>
</evidence>
<gene>
    <name evidence="3" type="ORF">OCBIM_22012956mg</name>
</gene>
<dbReference type="AlphaFoldDB" id="A0A0L8FNN3"/>
<proteinExistence type="predicted"/>
<accession>A0A0L8FNN3</accession>